<organism evidence="2 3">
    <name type="scientific">Caldimonas mangrovi</name>
    <dbReference type="NCBI Taxonomy" id="2944811"/>
    <lineage>
        <taxon>Bacteria</taxon>
        <taxon>Pseudomonadati</taxon>
        <taxon>Pseudomonadota</taxon>
        <taxon>Betaproteobacteria</taxon>
        <taxon>Burkholderiales</taxon>
        <taxon>Sphaerotilaceae</taxon>
        <taxon>Caldimonas</taxon>
    </lineage>
</organism>
<feature type="domain" description="DUF5636" evidence="1">
    <location>
        <begin position="42"/>
        <end position="192"/>
    </location>
</feature>
<comment type="caution">
    <text evidence="2">The sequence shown here is derived from an EMBL/GenBank/DDBJ whole genome shotgun (WGS) entry which is preliminary data.</text>
</comment>
<protein>
    <recommendedName>
        <fullName evidence="1">DUF5636 domain-containing protein</fullName>
    </recommendedName>
</protein>
<sequence length="297" mass="33860">MAKITDASEWELVKFLDETFQPDAESNVTIAPTEKMRDMVVFAKLARFLSDNDQIKQYARLLSKELEGEYRKQERHVHDGDAYRVVGAFSLALKSFAPHYGFSGELYILNGQLSSQQFAEVLSKKILIRDLFTRPHGEFTHTIQWLLLAYAFGDSIPQYYAKSVKYKSVKNFDAQGGPKRIYMWNFLVDCFDGAEDYPQNIFCKTFRCPQIFTERLGAVLPQQAWLGEFISRRRNKGLKAGPEAWAGGPYVGGRTIGMNQAYLDRTVPDLQGGKPIAAYEQVAPNVYKKAVVELRRL</sequence>
<dbReference type="Pfam" id="PF18686">
    <property type="entry name" value="DUF5636"/>
    <property type="match status" value="1"/>
</dbReference>
<keyword evidence="3" id="KW-1185">Reference proteome</keyword>
<evidence type="ECO:0000313" key="2">
    <source>
        <dbReference type="EMBL" id="MCM5682390.1"/>
    </source>
</evidence>
<reference evidence="2" key="1">
    <citation type="submission" date="2022-05" db="EMBL/GenBank/DDBJ databases">
        <title>Schlegelella sp. nov., isolated from mangrove soil.</title>
        <authorList>
            <person name="Liu Y."/>
            <person name="Ge X."/>
            <person name="Liu W."/>
        </authorList>
    </citation>
    <scope>NUCLEOTIDE SEQUENCE</scope>
    <source>
        <strain evidence="2">S2-27</strain>
    </source>
</reference>
<evidence type="ECO:0000259" key="1">
    <source>
        <dbReference type="Pfam" id="PF18686"/>
    </source>
</evidence>
<dbReference type="EMBL" id="JAMKFE010000018">
    <property type="protein sequence ID" value="MCM5682390.1"/>
    <property type="molecule type" value="Genomic_DNA"/>
</dbReference>
<evidence type="ECO:0000313" key="3">
    <source>
        <dbReference type="Proteomes" id="UP001165541"/>
    </source>
</evidence>
<name>A0ABT0YUG6_9BURK</name>
<accession>A0ABT0YUG6</accession>
<proteinExistence type="predicted"/>
<dbReference type="Proteomes" id="UP001165541">
    <property type="component" value="Unassembled WGS sequence"/>
</dbReference>
<dbReference type="RefSeq" id="WP_251780866.1">
    <property type="nucleotide sequence ID" value="NZ_JAMKFE010000018.1"/>
</dbReference>
<dbReference type="InterPro" id="IPR040708">
    <property type="entry name" value="DUF5636"/>
</dbReference>
<gene>
    <name evidence="2" type="ORF">M8A51_22920</name>
</gene>